<feature type="region of interest" description="Disordered" evidence="1">
    <location>
        <begin position="40"/>
        <end position="62"/>
    </location>
</feature>
<proteinExistence type="predicted"/>
<feature type="compositionally biased region" description="Low complexity" evidence="1">
    <location>
        <begin position="45"/>
        <end position="55"/>
    </location>
</feature>
<accession>A0A8K0NDD5</accession>
<keyword evidence="3" id="KW-1185">Reference proteome</keyword>
<protein>
    <submittedName>
        <fullName evidence="2">Uncharacterized protein</fullName>
    </submittedName>
</protein>
<dbReference type="EMBL" id="CM017885">
    <property type="protein sequence ID" value="KAG1368530.1"/>
    <property type="molecule type" value="Genomic_DNA"/>
</dbReference>
<dbReference type="OrthoDB" id="88410at2759"/>
<reference evidence="2" key="2">
    <citation type="submission" date="2019-07" db="EMBL/GenBank/DDBJ databases">
        <authorList>
            <person name="Yang Y."/>
            <person name="Bocs S."/>
            <person name="Baudouin L."/>
        </authorList>
    </citation>
    <scope>NUCLEOTIDE SEQUENCE</scope>
    <source>
        <tissue evidence="2">Spear leaf of Hainan Tall coconut</tissue>
    </source>
</reference>
<reference evidence="2" key="1">
    <citation type="journal article" date="2017" name="Gigascience">
        <title>The genome draft of coconut (Cocos nucifera).</title>
        <authorList>
            <person name="Xiao Y."/>
            <person name="Xu P."/>
            <person name="Fan H."/>
            <person name="Baudouin L."/>
            <person name="Xia W."/>
            <person name="Bocs S."/>
            <person name="Xu J."/>
            <person name="Li Q."/>
            <person name="Guo A."/>
            <person name="Zhou L."/>
            <person name="Li J."/>
            <person name="Wu Y."/>
            <person name="Ma Z."/>
            <person name="Armero A."/>
            <person name="Issali A.E."/>
            <person name="Liu N."/>
            <person name="Peng M."/>
            <person name="Yang Y."/>
        </authorList>
    </citation>
    <scope>NUCLEOTIDE SEQUENCE</scope>
    <source>
        <tissue evidence="2">Spear leaf of Hainan Tall coconut</tissue>
    </source>
</reference>
<dbReference type="PANTHER" id="PTHR34724:SF2">
    <property type="entry name" value="OS12G0596101 PROTEIN"/>
    <property type="match status" value="1"/>
</dbReference>
<comment type="caution">
    <text evidence="2">The sequence shown here is derived from an EMBL/GenBank/DDBJ whole genome shotgun (WGS) entry which is preliminary data.</text>
</comment>
<dbReference type="PANTHER" id="PTHR34724">
    <property type="entry name" value="OS12G0596101 PROTEIN"/>
    <property type="match status" value="1"/>
</dbReference>
<evidence type="ECO:0000256" key="1">
    <source>
        <dbReference type="SAM" id="MobiDB-lite"/>
    </source>
</evidence>
<evidence type="ECO:0000313" key="3">
    <source>
        <dbReference type="Proteomes" id="UP000797356"/>
    </source>
</evidence>
<dbReference type="AlphaFoldDB" id="A0A8K0NDD5"/>
<dbReference type="Proteomes" id="UP000797356">
    <property type="component" value="Chromosome 14"/>
</dbReference>
<gene>
    <name evidence="2" type="ORF">COCNU_14G009980</name>
</gene>
<organism evidence="2 3">
    <name type="scientific">Cocos nucifera</name>
    <name type="common">Coconut palm</name>
    <dbReference type="NCBI Taxonomy" id="13894"/>
    <lineage>
        <taxon>Eukaryota</taxon>
        <taxon>Viridiplantae</taxon>
        <taxon>Streptophyta</taxon>
        <taxon>Embryophyta</taxon>
        <taxon>Tracheophyta</taxon>
        <taxon>Spermatophyta</taxon>
        <taxon>Magnoliopsida</taxon>
        <taxon>Liliopsida</taxon>
        <taxon>Arecaceae</taxon>
        <taxon>Arecoideae</taxon>
        <taxon>Cocoseae</taxon>
        <taxon>Attaleinae</taxon>
        <taxon>Cocos</taxon>
    </lineage>
</organism>
<sequence>MCFKVDCKQCGKVTWGGCGKHAASVYNSIEKGKHCTCRPWPGVPTPSETSTATSSNGNKMNA</sequence>
<name>A0A8K0NDD5_COCNU</name>
<evidence type="ECO:0000313" key="2">
    <source>
        <dbReference type="EMBL" id="KAG1368530.1"/>
    </source>
</evidence>